<dbReference type="Gene3D" id="3.65.10.20">
    <property type="entry name" value="RNA 3'-terminal phosphate cyclase domain"/>
    <property type="match status" value="1"/>
</dbReference>
<evidence type="ECO:0000256" key="4">
    <source>
        <dbReference type="ARBA" id="ARBA00022598"/>
    </source>
</evidence>
<proteinExistence type="inferred from homology"/>
<dbReference type="SUPFAM" id="SSF55205">
    <property type="entry name" value="EPT/RTPC-like"/>
    <property type="match status" value="1"/>
</dbReference>
<feature type="domain" description="RNA 3'-terminal phosphate cyclase" evidence="9">
    <location>
        <begin position="29"/>
        <end position="351"/>
    </location>
</feature>
<dbReference type="GO" id="GO:0005634">
    <property type="term" value="C:nucleus"/>
    <property type="evidence" value="ECO:0007669"/>
    <property type="project" value="TreeGrafter"/>
</dbReference>
<dbReference type="InterPro" id="IPR020719">
    <property type="entry name" value="RNA3'_term_phos_cycl-like_CS"/>
</dbReference>
<dbReference type="GO" id="GO:0005524">
    <property type="term" value="F:ATP binding"/>
    <property type="evidence" value="ECO:0007669"/>
    <property type="project" value="UniProtKB-KW"/>
</dbReference>
<dbReference type="InterPro" id="IPR013792">
    <property type="entry name" value="RNA3'P_cycl/enolpyr_Trfase_a/b"/>
</dbReference>
<dbReference type="InterPro" id="IPR000228">
    <property type="entry name" value="RNA3'_term_phos_cyc"/>
</dbReference>
<comment type="similarity">
    <text evidence="1">Belongs to the RNA 3'-terminal cyclase family. Type 1 subfamily.</text>
</comment>
<reference evidence="11 12" key="1">
    <citation type="submission" date="2020-04" db="EMBL/GenBank/DDBJ databases">
        <authorList>
            <person name="Alioto T."/>
            <person name="Alioto T."/>
            <person name="Gomez Garrido J."/>
        </authorList>
    </citation>
    <scope>NUCLEOTIDE SEQUENCE [LARGE SCALE GENOMIC DNA]</scope>
</reference>
<dbReference type="EMBL" id="CADEPI010000084">
    <property type="protein sequence ID" value="CAB3373349.1"/>
    <property type="molecule type" value="Genomic_DNA"/>
</dbReference>
<dbReference type="GO" id="GO:0006396">
    <property type="term" value="P:RNA processing"/>
    <property type="evidence" value="ECO:0007669"/>
    <property type="project" value="InterPro"/>
</dbReference>
<dbReference type="PROSITE" id="PS01287">
    <property type="entry name" value="RTC"/>
    <property type="match status" value="1"/>
</dbReference>
<feature type="binding site" evidence="8">
    <location>
        <begin position="307"/>
        <end position="311"/>
    </location>
    <ligand>
        <name>ATP</name>
        <dbReference type="ChEBI" id="CHEBI:30616"/>
    </ligand>
</feature>
<evidence type="ECO:0000259" key="9">
    <source>
        <dbReference type="Pfam" id="PF01137"/>
    </source>
</evidence>
<evidence type="ECO:0000256" key="2">
    <source>
        <dbReference type="ARBA" id="ARBA00012725"/>
    </source>
</evidence>
<feature type="active site" description="Tele-AMP-histidine intermediate" evidence="7">
    <location>
        <position position="333"/>
    </location>
</feature>
<dbReference type="Pfam" id="PF05189">
    <property type="entry name" value="RTC_insert"/>
    <property type="match status" value="1"/>
</dbReference>
<dbReference type="Gene3D" id="3.30.360.20">
    <property type="entry name" value="RNA 3'-terminal phosphate cyclase, insert domain"/>
    <property type="match status" value="1"/>
</dbReference>
<name>A0A8S1CZ31_9INSE</name>
<accession>A0A8S1CZ31</accession>
<evidence type="ECO:0000256" key="8">
    <source>
        <dbReference type="PIRSR" id="PIRSR005378-2"/>
    </source>
</evidence>
<dbReference type="Proteomes" id="UP000494165">
    <property type="component" value="Unassembled WGS sequence"/>
</dbReference>
<evidence type="ECO:0000259" key="10">
    <source>
        <dbReference type="Pfam" id="PF05189"/>
    </source>
</evidence>
<dbReference type="EC" id="6.5.1.4" evidence="2"/>
<organism evidence="11 12">
    <name type="scientific">Cloeon dipterum</name>
    <dbReference type="NCBI Taxonomy" id="197152"/>
    <lineage>
        <taxon>Eukaryota</taxon>
        <taxon>Metazoa</taxon>
        <taxon>Ecdysozoa</taxon>
        <taxon>Arthropoda</taxon>
        <taxon>Hexapoda</taxon>
        <taxon>Insecta</taxon>
        <taxon>Pterygota</taxon>
        <taxon>Palaeoptera</taxon>
        <taxon>Ephemeroptera</taxon>
        <taxon>Pisciforma</taxon>
        <taxon>Baetidae</taxon>
        <taxon>Cloeon</taxon>
    </lineage>
</organism>
<keyword evidence="5 8" id="KW-0547">Nucleotide-binding</keyword>
<dbReference type="InterPro" id="IPR017770">
    <property type="entry name" value="RNA3'_term_phos_cyc_type_1"/>
</dbReference>
<dbReference type="AlphaFoldDB" id="A0A8S1CZ31"/>
<keyword evidence="8" id="KW-0067">ATP-binding</keyword>
<feature type="domain" description="RNA 3'-terminal phosphate cyclase insert" evidence="10">
    <location>
        <begin position="201"/>
        <end position="298"/>
    </location>
</feature>
<dbReference type="GO" id="GO:0003963">
    <property type="term" value="F:RNA-3'-phosphate cyclase activity"/>
    <property type="evidence" value="ECO:0007669"/>
    <property type="project" value="UniProtKB-EC"/>
</dbReference>
<dbReference type="NCBIfam" id="TIGR03399">
    <property type="entry name" value="RNA_3prim_cycl"/>
    <property type="match status" value="1"/>
</dbReference>
<keyword evidence="12" id="KW-1185">Reference proteome</keyword>
<comment type="catalytic activity">
    <reaction evidence="6">
        <text>a 3'-end 3'-phospho-ribonucleotide-RNA + ATP = a 3'-end 2',3'-cyclophospho-ribonucleotide-RNA + AMP + diphosphate</text>
        <dbReference type="Rhea" id="RHEA:23976"/>
        <dbReference type="Rhea" id="RHEA-COMP:10463"/>
        <dbReference type="Rhea" id="RHEA-COMP:10464"/>
        <dbReference type="ChEBI" id="CHEBI:30616"/>
        <dbReference type="ChEBI" id="CHEBI:33019"/>
        <dbReference type="ChEBI" id="CHEBI:83062"/>
        <dbReference type="ChEBI" id="CHEBI:83064"/>
        <dbReference type="ChEBI" id="CHEBI:456215"/>
        <dbReference type="EC" id="6.5.1.4"/>
    </reaction>
</comment>
<dbReference type="PIRSF" id="PIRSF005378">
    <property type="entry name" value="RNA3'_term_phos_cycl_euk"/>
    <property type="match status" value="1"/>
</dbReference>
<dbReference type="InterPro" id="IPR023797">
    <property type="entry name" value="RNA3'_phos_cyclase_dom"/>
</dbReference>
<evidence type="ECO:0000256" key="6">
    <source>
        <dbReference type="ARBA" id="ARBA00024481"/>
    </source>
</evidence>
<comment type="caution">
    <text evidence="11">The sequence shown here is derived from an EMBL/GenBank/DDBJ whole genome shotgun (WGS) entry which is preliminary data.</text>
</comment>
<sequence>MALNNAGTDLGETKGHENRDMVVIDGSLLEGGGQVLRIAVALSAIRGKAVKITNIRAGRKKPGLAEQHLKGLLLVRDMCNGELENAHLGSTEIIFRPGKITSGTFSSKISTAGSVSLLMQIAVPCALFAPGPCNFNLRGGTDADMAPPIDYLKIVTSEVFAHFGAKFETQVLQRGFFPKGGGEVNVKVDNIQTCLKPIILTQPGKIISIEGSVNVGGSCPIRVGHEFKQGAESLLLEEFGCKPNISVERFNAYCPGSSFLIVGKTSTGCIFGSSVISHRSKSPAQQGEEAVAELIKFLPGQSCLDSFAQDQIILPMSLAAGTSTVVCGPLTLHTQTAIEIVKQLSSAKFEVEKISEMIFRITCTGDPPVLAMDTQ</sequence>
<feature type="binding site" evidence="8">
    <location>
        <position position="120"/>
    </location>
    <ligand>
        <name>ATP</name>
        <dbReference type="ChEBI" id="CHEBI:30616"/>
    </ligand>
</feature>
<evidence type="ECO:0000256" key="1">
    <source>
        <dbReference type="ARBA" id="ARBA00009206"/>
    </source>
</evidence>
<gene>
    <name evidence="11" type="ORF">CLODIP_2_CD13210</name>
</gene>
<evidence type="ECO:0000256" key="5">
    <source>
        <dbReference type="ARBA" id="ARBA00022741"/>
    </source>
</evidence>
<keyword evidence="4" id="KW-0436">Ligase</keyword>
<evidence type="ECO:0000256" key="7">
    <source>
        <dbReference type="PIRSR" id="PIRSR005378-1"/>
    </source>
</evidence>
<protein>
    <recommendedName>
        <fullName evidence="3">RNA 3'-terminal phosphate cyclase</fullName>
        <ecNumber evidence="2">6.5.1.4</ecNumber>
    </recommendedName>
</protein>
<evidence type="ECO:0000256" key="3">
    <source>
        <dbReference type="ARBA" id="ARBA00021428"/>
    </source>
</evidence>
<dbReference type="InterPro" id="IPR013791">
    <property type="entry name" value="RNA3'-term_phos_cycl_insert"/>
</dbReference>
<evidence type="ECO:0000313" key="12">
    <source>
        <dbReference type="Proteomes" id="UP000494165"/>
    </source>
</evidence>
<dbReference type="PANTHER" id="PTHR11096:SF0">
    <property type="entry name" value="RNA 3'-TERMINAL PHOSPHATE CYCLASE"/>
    <property type="match status" value="1"/>
</dbReference>
<dbReference type="InterPro" id="IPR036553">
    <property type="entry name" value="RPTC_insert"/>
</dbReference>
<dbReference type="Pfam" id="PF01137">
    <property type="entry name" value="RTC"/>
    <property type="match status" value="1"/>
</dbReference>
<dbReference type="OrthoDB" id="25029at2759"/>
<evidence type="ECO:0000313" key="11">
    <source>
        <dbReference type="EMBL" id="CAB3373349.1"/>
    </source>
</evidence>
<dbReference type="PANTHER" id="PTHR11096">
    <property type="entry name" value="RNA 3' TERMINAL PHOSPHATE CYCLASE"/>
    <property type="match status" value="1"/>
</dbReference>
<dbReference type="InterPro" id="IPR037136">
    <property type="entry name" value="RNA3'_phos_cyclase_dom_sf"/>
</dbReference>